<evidence type="ECO:0000313" key="9">
    <source>
        <dbReference type="EMBL" id="KAK3346802.1"/>
    </source>
</evidence>
<dbReference type="Gene3D" id="3.90.70.10">
    <property type="entry name" value="Cysteine proteinases"/>
    <property type="match status" value="2"/>
</dbReference>
<feature type="compositionally biased region" description="Basic and acidic residues" evidence="7">
    <location>
        <begin position="9"/>
        <end position="19"/>
    </location>
</feature>
<reference evidence="9" key="2">
    <citation type="submission" date="2023-06" db="EMBL/GenBank/DDBJ databases">
        <authorList>
            <consortium name="Lawrence Berkeley National Laboratory"/>
            <person name="Haridas S."/>
            <person name="Hensen N."/>
            <person name="Bonometti L."/>
            <person name="Westerberg I."/>
            <person name="Brannstrom I.O."/>
            <person name="Guillou S."/>
            <person name="Cros-Aarteil S."/>
            <person name="Calhoun S."/>
            <person name="Kuo A."/>
            <person name="Mondo S."/>
            <person name="Pangilinan J."/>
            <person name="Riley R."/>
            <person name="Labutti K."/>
            <person name="Andreopoulos B."/>
            <person name="Lipzen A."/>
            <person name="Chen C."/>
            <person name="Yanf M."/>
            <person name="Daum C."/>
            <person name="Ng V."/>
            <person name="Clum A."/>
            <person name="Steindorff A."/>
            <person name="Ohm R."/>
            <person name="Martin F."/>
            <person name="Silar P."/>
            <person name="Natvig D."/>
            <person name="Lalanne C."/>
            <person name="Gautier V."/>
            <person name="Ament-Velasquez S.L."/>
            <person name="Kruys A."/>
            <person name="Hutchinson M.I."/>
            <person name="Powell A.J."/>
            <person name="Barry K."/>
            <person name="Miller A.N."/>
            <person name="Grigoriev I.V."/>
            <person name="Debuchy R."/>
            <person name="Gladieux P."/>
            <person name="Thoren M.H."/>
            <person name="Johannesson H."/>
        </authorList>
    </citation>
    <scope>NUCLEOTIDE SEQUENCE</scope>
    <source>
        <strain evidence="9">CBS 955.72</strain>
    </source>
</reference>
<keyword evidence="3" id="KW-0645">Protease</keyword>
<feature type="region of interest" description="Disordered" evidence="7">
    <location>
        <begin position="990"/>
        <end position="1046"/>
    </location>
</feature>
<dbReference type="PROSITE" id="PS50235">
    <property type="entry name" value="USP_3"/>
    <property type="match status" value="1"/>
</dbReference>
<protein>
    <recommendedName>
        <fullName evidence="2">ubiquitinyl hydrolase 1</fullName>
        <ecNumber evidence="2">3.4.19.12</ecNumber>
    </recommendedName>
</protein>
<accession>A0AAJ0MB55</accession>
<dbReference type="Pfam" id="PF00443">
    <property type="entry name" value="UCH"/>
    <property type="match status" value="1"/>
</dbReference>
<feature type="region of interest" description="Disordered" evidence="7">
    <location>
        <begin position="780"/>
        <end position="806"/>
    </location>
</feature>
<feature type="compositionally biased region" description="Basic and acidic residues" evidence="7">
    <location>
        <begin position="990"/>
        <end position="1001"/>
    </location>
</feature>
<dbReference type="InterPro" id="IPR001394">
    <property type="entry name" value="Peptidase_C19_UCH"/>
</dbReference>
<feature type="region of interest" description="Disordered" evidence="7">
    <location>
        <begin position="1"/>
        <end position="31"/>
    </location>
</feature>
<evidence type="ECO:0000256" key="5">
    <source>
        <dbReference type="ARBA" id="ARBA00022801"/>
    </source>
</evidence>
<proteinExistence type="predicted"/>
<feature type="region of interest" description="Disordered" evidence="7">
    <location>
        <begin position="1205"/>
        <end position="1247"/>
    </location>
</feature>
<evidence type="ECO:0000256" key="6">
    <source>
        <dbReference type="ARBA" id="ARBA00022807"/>
    </source>
</evidence>
<feature type="compositionally biased region" description="Pro residues" evidence="7">
    <location>
        <begin position="725"/>
        <end position="737"/>
    </location>
</feature>
<keyword evidence="4" id="KW-0833">Ubl conjugation pathway</keyword>
<dbReference type="GO" id="GO:0043161">
    <property type="term" value="P:proteasome-mediated ubiquitin-dependent protein catabolic process"/>
    <property type="evidence" value="ECO:0007669"/>
    <property type="project" value="InterPro"/>
</dbReference>
<feature type="region of interest" description="Disordered" evidence="7">
    <location>
        <begin position="1069"/>
        <end position="1092"/>
    </location>
</feature>
<dbReference type="InterPro" id="IPR044635">
    <property type="entry name" value="UBP14-like"/>
</dbReference>
<reference evidence="9" key="1">
    <citation type="journal article" date="2023" name="Mol. Phylogenet. Evol.">
        <title>Genome-scale phylogeny and comparative genomics of the fungal order Sordariales.</title>
        <authorList>
            <person name="Hensen N."/>
            <person name="Bonometti L."/>
            <person name="Westerberg I."/>
            <person name="Brannstrom I.O."/>
            <person name="Guillou S."/>
            <person name="Cros-Aarteil S."/>
            <person name="Calhoun S."/>
            <person name="Haridas S."/>
            <person name="Kuo A."/>
            <person name="Mondo S."/>
            <person name="Pangilinan J."/>
            <person name="Riley R."/>
            <person name="LaButti K."/>
            <person name="Andreopoulos B."/>
            <person name="Lipzen A."/>
            <person name="Chen C."/>
            <person name="Yan M."/>
            <person name="Daum C."/>
            <person name="Ng V."/>
            <person name="Clum A."/>
            <person name="Steindorff A."/>
            <person name="Ohm R.A."/>
            <person name="Martin F."/>
            <person name="Silar P."/>
            <person name="Natvig D.O."/>
            <person name="Lalanne C."/>
            <person name="Gautier V."/>
            <person name="Ament-Velasquez S.L."/>
            <person name="Kruys A."/>
            <person name="Hutchinson M.I."/>
            <person name="Powell A.J."/>
            <person name="Barry K."/>
            <person name="Miller A.N."/>
            <person name="Grigoriev I.V."/>
            <person name="Debuchy R."/>
            <person name="Gladieux P."/>
            <person name="Hiltunen Thoren M."/>
            <person name="Johannesson H."/>
        </authorList>
    </citation>
    <scope>NUCLEOTIDE SEQUENCE</scope>
    <source>
        <strain evidence="9">CBS 955.72</strain>
    </source>
</reference>
<dbReference type="InterPro" id="IPR028889">
    <property type="entry name" value="USP"/>
</dbReference>
<keyword evidence="6" id="KW-0788">Thiol protease</keyword>
<keyword evidence="10" id="KW-1185">Reference proteome</keyword>
<name>A0AAJ0MB55_9PEZI</name>
<dbReference type="GO" id="GO:0016579">
    <property type="term" value="P:protein deubiquitination"/>
    <property type="evidence" value="ECO:0007669"/>
    <property type="project" value="InterPro"/>
</dbReference>
<dbReference type="InterPro" id="IPR025305">
    <property type="entry name" value="UCH_repeat_domain"/>
</dbReference>
<evidence type="ECO:0000256" key="3">
    <source>
        <dbReference type="ARBA" id="ARBA00022670"/>
    </source>
</evidence>
<dbReference type="GO" id="GO:0004843">
    <property type="term" value="F:cysteine-type deubiquitinase activity"/>
    <property type="evidence" value="ECO:0007669"/>
    <property type="project" value="UniProtKB-EC"/>
</dbReference>
<evidence type="ECO:0000313" key="10">
    <source>
        <dbReference type="Proteomes" id="UP001275084"/>
    </source>
</evidence>
<comment type="caution">
    <text evidence="9">The sequence shown here is derived from an EMBL/GenBank/DDBJ whole genome shotgun (WGS) entry which is preliminary data.</text>
</comment>
<comment type="catalytic activity">
    <reaction evidence="1">
        <text>Thiol-dependent hydrolysis of ester, thioester, amide, peptide and isopeptide bonds formed by the C-terminal Gly of ubiquitin (a 76-residue protein attached to proteins as an intracellular targeting signal).</text>
        <dbReference type="EC" id="3.4.19.12"/>
    </reaction>
</comment>
<feature type="compositionally biased region" description="Basic and acidic residues" evidence="7">
    <location>
        <begin position="1238"/>
        <end position="1247"/>
    </location>
</feature>
<keyword evidence="5 9" id="KW-0378">Hydrolase</keyword>
<dbReference type="PANTHER" id="PTHR43982:SF6">
    <property type="entry name" value="UBIQUITIN CARBOXYL-TERMINAL HYDROLASE 2-RELATED"/>
    <property type="match status" value="1"/>
</dbReference>
<dbReference type="EMBL" id="JAUIQD010000006">
    <property type="protein sequence ID" value="KAK3346802.1"/>
    <property type="molecule type" value="Genomic_DNA"/>
</dbReference>
<dbReference type="InterPro" id="IPR018200">
    <property type="entry name" value="USP_CS"/>
</dbReference>
<evidence type="ECO:0000256" key="1">
    <source>
        <dbReference type="ARBA" id="ARBA00000707"/>
    </source>
</evidence>
<evidence type="ECO:0000256" key="7">
    <source>
        <dbReference type="SAM" id="MobiDB-lite"/>
    </source>
</evidence>
<dbReference type="GO" id="GO:0061136">
    <property type="term" value="P:regulation of proteasomal protein catabolic process"/>
    <property type="evidence" value="ECO:0007669"/>
    <property type="project" value="TreeGrafter"/>
</dbReference>
<dbReference type="AlphaFoldDB" id="A0AAJ0MB55"/>
<dbReference type="SUPFAM" id="SSF54001">
    <property type="entry name" value="Cysteine proteinases"/>
    <property type="match status" value="1"/>
</dbReference>
<dbReference type="PANTHER" id="PTHR43982">
    <property type="entry name" value="UBIQUITIN CARBOXYL-TERMINAL HYDROLASE"/>
    <property type="match status" value="1"/>
</dbReference>
<dbReference type="PROSITE" id="PS00973">
    <property type="entry name" value="USP_2"/>
    <property type="match status" value="1"/>
</dbReference>
<dbReference type="Proteomes" id="UP001275084">
    <property type="component" value="Unassembled WGS sequence"/>
</dbReference>
<evidence type="ECO:0000259" key="8">
    <source>
        <dbReference type="PROSITE" id="PS50235"/>
    </source>
</evidence>
<feature type="region of interest" description="Disordered" evidence="7">
    <location>
        <begin position="717"/>
        <end position="746"/>
    </location>
</feature>
<organism evidence="9 10">
    <name type="scientific">Lasiosphaeria hispida</name>
    <dbReference type="NCBI Taxonomy" id="260671"/>
    <lineage>
        <taxon>Eukaryota</taxon>
        <taxon>Fungi</taxon>
        <taxon>Dikarya</taxon>
        <taxon>Ascomycota</taxon>
        <taxon>Pezizomycotina</taxon>
        <taxon>Sordariomycetes</taxon>
        <taxon>Sordariomycetidae</taxon>
        <taxon>Sordariales</taxon>
        <taxon>Lasiosphaeriaceae</taxon>
        <taxon>Lasiosphaeria</taxon>
    </lineage>
</organism>
<gene>
    <name evidence="9" type="ORF">B0T25DRAFT_288662</name>
</gene>
<feature type="compositionally biased region" description="Acidic residues" evidence="7">
    <location>
        <begin position="1023"/>
        <end position="1033"/>
    </location>
</feature>
<dbReference type="EC" id="3.4.19.12" evidence="2"/>
<dbReference type="Pfam" id="PF13446">
    <property type="entry name" value="RPT"/>
    <property type="match status" value="2"/>
</dbReference>
<sequence length="1247" mass="138364">MARKSTKTQKLEHPGEAEAVHQPQPDGEDDIGGRLANRLIRDLVAGQIRYNPRVVLPPNHKSKWSCPKLRHPYWRIDNAGDDHDIIVVASQSSEILNPYDAAPQVLSCICRFCRYHFTFTVFAGHNEQSSVCAATYDRLQHHFQGLSYSESSEGDAESNPLNKLNPSCCTIRYACSNCPFAVEFELSAPRLKSEWIQLITDETRIRNALYKLRKADGDRYGDISKQRETFYETTPLATLNAYLTNVLEEDGSGDAKRISFRNKTFSIQFGLACEHIFRYLEFSVITEETSAGEEKYWVQPRLPPQFGKTPTGSRRAFFEDVKFEVQSLLEQRPPPSVPRAVILSHPVRAADRLFELVGAPFVPGKVAAWEGDVDDFHVLGASSNDNDDTIWWAYNRQLHLDGLYRKVYHEALGKIALGRQSDKLQLFWAGKDEEVDRPALPATARDEVAAAYAHFRLEDKRHDPSAAPDVFLDIYQTYRNKSYRQRAEHRTNLLTIGEDRQSKEIRDAAKRNDMDLEEACELLKTQAGSQLAFATATAKRELHKNRANPDLGQVILLALQTIIDSGTWLGDAEHSAEAKALIATHRADSLGRGDSPGNCEQGAETVNMPLPVAVGLANLRNTCYLNSILQYFFSVKAVRDLVLHSQQPTIEPTVEGLDALLHGIASSDLEPGRAFVGIEFSRELGSLFKELESATGSAVTPRQRLANAALLRPEKVVKNPATGPIGPPNKDAPPLPPRAGDSSQPTVTVDAVNENSETASMVSSQTLVNKPEDDTSYVLVSPGAENPDPEAMEVDAPNAPDAPTASNSKLTVEELAVELDKPNVGSDQMDVDEVMGNAFDHLRAAFKVSEASRSGCVPDPIEKAFFSTFIDNRKKLGDNVWNRTTRSDRWVTAYPARKGTRSLYDAMEVSFDLERLPSDLLSFTTIDKPAPNFHICIQRSDGVRKNSNPLKIPETLYLDRFMHRIEGDEDTTIAWDARKRAWDIKTRLNETEHLDEGEPGKESTTTNVTTTKSIEEGSPSSSEVDDYTLDDGSDSPHGESNGNASRSKYSVANVLLAGVLDGYPSLTSEPTLPAGADSRANGNGGGKKIPTLPPATVQNFWDTLRKLEQQDRTDLIAEKDGAFSTMKKFPYRLHAVVCHAGATASAGHYWVWIRDFEKDVWRKFNDTTVSVHDATYVFWELCNKGEPYYLAYVRESEIKDLVSTPQRRFPIESSSDDSEMPDASDVPKGKGEATAPDAGKDQDTGAI</sequence>
<evidence type="ECO:0000256" key="2">
    <source>
        <dbReference type="ARBA" id="ARBA00012759"/>
    </source>
</evidence>
<dbReference type="InterPro" id="IPR038765">
    <property type="entry name" value="Papain-like_cys_pep_sf"/>
</dbReference>
<dbReference type="GO" id="GO:0070628">
    <property type="term" value="F:proteasome binding"/>
    <property type="evidence" value="ECO:0007669"/>
    <property type="project" value="TreeGrafter"/>
</dbReference>
<feature type="domain" description="USP" evidence="8">
    <location>
        <begin position="614"/>
        <end position="1195"/>
    </location>
</feature>
<evidence type="ECO:0000256" key="4">
    <source>
        <dbReference type="ARBA" id="ARBA00022786"/>
    </source>
</evidence>